<dbReference type="EMBL" id="BFEA01000827">
    <property type="protein sequence ID" value="GBG90637.1"/>
    <property type="molecule type" value="Genomic_DNA"/>
</dbReference>
<dbReference type="AlphaFoldDB" id="A0A388M7S2"/>
<name>A0A388M7S2_CHABU</name>
<feature type="chain" id="PRO_5017426819" description="HAT C-terminal dimerisation domain-containing protein" evidence="2">
    <location>
        <begin position="20"/>
        <end position="590"/>
    </location>
</feature>
<feature type="region of interest" description="Disordered" evidence="1">
    <location>
        <begin position="415"/>
        <end position="442"/>
    </location>
</feature>
<dbReference type="Proteomes" id="UP000265515">
    <property type="component" value="Unassembled WGS sequence"/>
</dbReference>
<dbReference type="OrthoDB" id="5103at2759"/>
<dbReference type="SUPFAM" id="SSF53098">
    <property type="entry name" value="Ribonuclease H-like"/>
    <property type="match status" value="1"/>
</dbReference>
<evidence type="ECO:0000256" key="2">
    <source>
        <dbReference type="SAM" id="SignalP"/>
    </source>
</evidence>
<feature type="domain" description="HAT C-terminal dimerisation" evidence="3">
    <location>
        <begin position="123"/>
        <end position="195"/>
    </location>
</feature>
<feature type="region of interest" description="Disordered" evidence="1">
    <location>
        <begin position="226"/>
        <end position="253"/>
    </location>
</feature>
<feature type="region of interest" description="Disordered" evidence="1">
    <location>
        <begin position="547"/>
        <end position="574"/>
    </location>
</feature>
<feature type="region of interest" description="Disordered" evidence="1">
    <location>
        <begin position="326"/>
        <end position="393"/>
    </location>
</feature>
<dbReference type="GO" id="GO:0046983">
    <property type="term" value="F:protein dimerization activity"/>
    <property type="evidence" value="ECO:0007669"/>
    <property type="project" value="InterPro"/>
</dbReference>
<keyword evidence="5" id="KW-1185">Reference proteome</keyword>
<evidence type="ECO:0000313" key="4">
    <source>
        <dbReference type="EMBL" id="GBG90637.1"/>
    </source>
</evidence>
<accession>A0A388M7S2</accession>
<feature type="signal peptide" evidence="2">
    <location>
        <begin position="1"/>
        <end position="19"/>
    </location>
</feature>
<dbReference type="Pfam" id="PF05699">
    <property type="entry name" value="Dimer_Tnp_hAT"/>
    <property type="match status" value="1"/>
</dbReference>
<dbReference type="InterPro" id="IPR012337">
    <property type="entry name" value="RNaseH-like_sf"/>
</dbReference>
<evidence type="ECO:0000256" key="1">
    <source>
        <dbReference type="SAM" id="MobiDB-lite"/>
    </source>
</evidence>
<dbReference type="Gramene" id="GBG90637">
    <property type="protein sequence ID" value="GBG90637"/>
    <property type="gene ID" value="CBR_g50983"/>
</dbReference>
<reference evidence="4 5" key="1">
    <citation type="journal article" date="2018" name="Cell">
        <title>The Chara Genome: Secondary Complexity and Implications for Plant Terrestrialization.</title>
        <authorList>
            <person name="Nishiyama T."/>
            <person name="Sakayama H."/>
            <person name="Vries J.D."/>
            <person name="Buschmann H."/>
            <person name="Saint-Marcoux D."/>
            <person name="Ullrich K.K."/>
            <person name="Haas F.B."/>
            <person name="Vanderstraeten L."/>
            <person name="Becker D."/>
            <person name="Lang D."/>
            <person name="Vosolsobe S."/>
            <person name="Rombauts S."/>
            <person name="Wilhelmsson P.K.I."/>
            <person name="Janitza P."/>
            <person name="Kern R."/>
            <person name="Heyl A."/>
            <person name="Rumpler F."/>
            <person name="Villalobos L.I.A.C."/>
            <person name="Clay J.M."/>
            <person name="Skokan R."/>
            <person name="Toyoda A."/>
            <person name="Suzuki Y."/>
            <person name="Kagoshima H."/>
            <person name="Schijlen E."/>
            <person name="Tajeshwar N."/>
            <person name="Catarino B."/>
            <person name="Hetherington A.J."/>
            <person name="Saltykova A."/>
            <person name="Bonnot C."/>
            <person name="Breuninger H."/>
            <person name="Symeonidi A."/>
            <person name="Radhakrishnan G.V."/>
            <person name="Van Nieuwerburgh F."/>
            <person name="Deforce D."/>
            <person name="Chang C."/>
            <person name="Karol K.G."/>
            <person name="Hedrich R."/>
            <person name="Ulvskov P."/>
            <person name="Glockner G."/>
            <person name="Delwiche C.F."/>
            <person name="Petrasek J."/>
            <person name="Van de Peer Y."/>
            <person name="Friml J."/>
            <person name="Beilby M."/>
            <person name="Dolan L."/>
            <person name="Kohara Y."/>
            <person name="Sugano S."/>
            <person name="Fujiyama A."/>
            <person name="Delaux P.-M."/>
            <person name="Quint M."/>
            <person name="TheiBen G."/>
            <person name="Hagemann M."/>
            <person name="Harholt J."/>
            <person name="Dunand C."/>
            <person name="Zachgo S."/>
            <person name="Langdale J."/>
            <person name="Maumus F."/>
            <person name="Straeten D.V.D."/>
            <person name="Gould S.B."/>
            <person name="Rensing S.A."/>
        </authorList>
    </citation>
    <scope>NUCLEOTIDE SEQUENCE [LARGE SCALE GENOMIC DNA]</scope>
    <source>
        <strain evidence="4 5">S276</strain>
    </source>
</reference>
<feature type="compositionally biased region" description="Acidic residues" evidence="1">
    <location>
        <begin position="234"/>
        <end position="246"/>
    </location>
</feature>
<keyword evidence="2" id="KW-0732">Signal</keyword>
<proteinExistence type="predicted"/>
<comment type="caution">
    <text evidence="4">The sequence shown here is derived from an EMBL/GenBank/DDBJ whole genome shotgun (WGS) entry which is preliminary data.</text>
</comment>
<organism evidence="4 5">
    <name type="scientific">Chara braunii</name>
    <name type="common">Braun's stonewort</name>
    <dbReference type="NCBI Taxonomy" id="69332"/>
    <lineage>
        <taxon>Eukaryota</taxon>
        <taxon>Viridiplantae</taxon>
        <taxon>Streptophyta</taxon>
        <taxon>Charophyceae</taxon>
        <taxon>Charales</taxon>
        <taxon>Characeae</taxon>
        <taxon>Chara</taxon>
    </lineage>
</organism>
<protein>
    <recommendedName>
        <fullName evidence="3">HAT C-terminal dimerisation domain-containing protein</fullName>
    </recommendedName>
</protein>
<gene>
    <name evidence="4" type="ORF">CBR_g50983</name>
</gene>
<dbReference type="InterPro" id="IPR008906">
    <property type="entry name" value="HATC_C_dom"/>
</dbReference>
<evidence type="ECO:0000259" key="3">
    <source>
        <dbReference type="Pfam" id="PF05699"/>
    </source>
</evidence>
<sequence length="590" mass="64506">MILSMIFSWSQELLLQVAAVDVPDDMRGPCVEAVQIRTTHMLDHAQAVAHLLNPRRRSLRYYESVRRTTADLEVVTKCDSFLLVQTGGDPVGETYLRVREQMRSFHTQIGHMTDRVTRDAEAEACIGDDKTSKCASWWVEHGACFPDLQEIADRVMHMWTSASPAERNWAEHGRIHTTKRNKLEFRKVAQLVDIDTNLKLLGCSERRGRYVLPWGHIATLVEAQPEEYTHPLVDDEDEEEEPEPEEWGARPQSVVPTHEISAQVRRFQQQAACRPAGVAEVFGARAEILHPYDYVPPPPAESVQALEDQTYTEGGEDLPAGVDKSVETLLHPDPPVTQEAAPMEGDSGELDGGHIPDAEGDDGAGDAGHLAPGHSVGLGDVIRDDGAGDDPVEVRGSMSLALVLRDPSTVAHEVVSQPVDSEGGGGVDEEGEGGTTHDHHDPVRADLEEGQITPGLLDPHALHRAQVEDLISRGPPGSHRAVVRSPPLYTPLSPLYSGSPASLECEQQRSESIRAAALGTRTTHIPLVRPPPPAALHGTPPPARGSIVRRGHMSSSSSRLDTQQSLHHPWSTVRRVDDGVRGDFAAQRHD</sequence>
<evidence type="ECO:0000313" key="5">
    <source>
        <dbReference type="Proteomes" id="UP000265515"/>
    </source>
</evidence>